<dbReference type="HOGENOM" id="CLU_010611_0_0_2"/>
<dbReference type="InterPro" id="IPR043852">
    <property type="entry name" value="DUF5814"/>
</dbReference>
<dbReference type="InterPro" id="IPR027417">
    <property type="entry name" value="P-loop_NTPase"/>
</dbReference>
<dbReference type="SUPFAM" id="SSF52540">
    <property type="entry name" value="P-loop containing nucleoside triphosphate hydrolases"/>
    <property type="match status" value="1"/>
</dbReference>
<accession>C5A4I7</accession>
<evidence type="ECO:0000313" key="8">
    <source>
        <dbReference type="EMBL" id="ACS33149.1"/>
    </source>
</evidence>
<dbReference type="EMBL" id="CP001398">
    <property type="protein sequence ID" value="ACS33149.1"/>
    <property type="molecule type" value="Genomic_DNA"/>
</dbReference>
<dbReference type="PROSITE" id="PS51194">
    <property type="entry name" value="HELICASE_CTER"/>
    <property type="match status" value="1"/>
</dbReference>
<name>C5A4I7_THEGJ</name>
<feature type="region of interest" description="Disordered" evidence="5">
    <location>
        <begin position="828"/>
        <end position="878"/>
    </location>
</feature>
<dbReference type="GO" id="GO:0016787">
    <property type="term" value="F:hydrolase activity"/>
    <property type="evidence" value="ECO:0007669"/>
    <property type="project" value="UniProtKB-KW"/>
</dbReference>
<evidence type="ECO:0000256" key="4">
    <source>
        <dbReference type="ARBA" id="ARBA00022840"/>
    </source>
</evidence>
<dbReference type="GO" id="GO:0005524">
    <property type="term" value="F:ATP binding"/>
    <property type="evidence" value="ECO:0007669"/>
    <property type="project" value="UniProtKB-KW"/>
</dbReference>
<dbReference type="InterPro" id="IPR050474">
    <property type="entry name" value="Hel308_SKI2-like"/>
</dbReference>
<dbReference type="Gene3D" id="3.40.50.300">
    <property type="entry name" value="P-loop containing nucleotide triphosphate hydrolases"/>
    <property type="match status" value="2"/>
</dbReference>
<feature type="compositionally biased region" description="Basic and acidic residues" evidence="5">
    <location>
        <begin position="828"/>
        <end position="842"/>
    </location>
</feature>
<evidence type="ECO:0000256" key="5">
    <source>
        <dbReference type="SAM" id="MobiDB-lite"/>
    </source>
</evidence>
<protein>
    <submittedName>
        <fullName evidence="8">DEAD/DEAH box RNA helicase</fullName>
    </submittedName>
</protein>
<dbReference type="PANTHER" id="PTHR47961">
    <property type="entry name" value="DNA POLYMERASE THETA, PUTATIVE (AFU_ORTHOLOGUE AFUA_1G05260)-RELATED"/>
    <property type="match status" value="1"/>
</dbReference>
<proteinExistence type="predicted"/>
<dbReference type="KEGG" id="tga:TGAM_0647"/>
<dbReference type="AlphaFoldDB" id="C5A4I7"/>
<dbReference type="GO" id="GO:0004386">
    <property type="term" value="F:helicase activity"/>
    <property type="evidence" value="ECO:0007669"/>
    <property type="project" value="UniProtKB-KW"/>
</dbReference>
<evidence type="ECO:0000256" key="3">
    <source>
        <dbReference type="ARBA" id="ARBA00022806"/>
    </source>
</evidence>
<dbReference type="PATRIC" id="fig|593117.10.peg.645"/>
<evidence type="ECO:0000256" key="1">
    <source>
        <dbReference type="ARBA" id="ARBA00022741"/>
    </source>
</evidence>
<gene>
    <name evidence="8" type="ordered locus">TGAM_0647</name>
</gene>
<dbReference type="PROSITE" id="PS51192">
    <property type="entry name" value="HELICASE_ATP_BIND_1"/>
    <property type="match status" value="1"/>
</dbReference>
<evidence type="ECO:0000259" key="7">
    <source>
        <dbReference type="PROSITE" id="PS51194"/>
    </source>
</evidence>
<dbReference type="RefSeq" id="WP_015858267.1">
    <property type="nucleotide sequence ID" value="NC_012804.1"/>
</dbReference>
<dbReference type="InterPro" id="IPR014001">
    <property type="entry name" value="Helicase_ATP-bd"/>
</dbReference>
<keyword evidence="1" id="KW-0547">Nucleotide-binding</keyword>
<dbReference type="PaxDb" id="593117-TGAM_0647"/>
<keyword evidence="4" id="KW-0067">ATP-binding</keyword>
<evidence type="ECO:0000313" key="9">
    <source>
        <dbReference type="Proteomes" id="UP000001488"/>
    </source>
</evidence>
<sequence length="878" mass="100969">MLFVIRPGRKKNELEAFFIENEPEKLSEMRNLKAERIFRLIMREGRLFKVLEGSQYRNPKEIEKLLRQARIVLVNADEWEDYFRRRLQNKRVEKAELCRLCLLEGRITVLTPGNRIKYRNEYICERCAEDELKRELRFRFNSIAMFDQAKKLLDRFRDLDKVLYAFDPRFDPTKHPEVTKWDELKAKHIKVEKIRVDELSLPEKFKEVLKAEGVKELLPVQSLAVKNGLLEGENLLVVSATASGKTLIGELAGVPKAMSGKKLLFLVPLVALANQKYEDFKRRYSKLGLRVAIRVGMSRIKTRDELVVVDTGIDADIIVGTYEGIDYLLRAGRKIGNVGTIVVDEIHTLDDEERGPRLDGLIARLRRLYPKAQFIGLSATVGNPEELAKELGLKLVLYDERPVDLERHIIIARNESEKWRHIANLCRAEAMRKSRQGYRGQTIVFTFSRKRTHELSAYLTSKGLRAKPYHSGLPYKQRKLTEMEFLAQRLDVVVTTAALGAGVDFPASQVIFESLAMGNKWLSVREFHQMLGRAGRPLYHEKGKVYLIVEPGRKYSAQMEGTEEEVAFKLLTAPIEPVTVEWSDELEQDNVLAHSCVFNRLDVIEEVQERCLGANQSAEKVLEKLEEFELVRLKKPFVEVTPYGRAVSMSFLLPKEAEFIRKSLREKPARWIALKLHPFENLYLSGTLQRELEGAVRGRLSANVFSPSFASILEELEKVIPELSPNAAERLFTIYQEFFMCGEEDCTEYAMERVGNLIIELRRSGKHPTQIAEHFRKVYGLIVYPGDVFTWLDGIVRKLEAIERIARVFRVRKAEEDAKLLRKEIEEGRTLSDQDKRERESVRSGAPSVPGPLLRDRGRGRKSPGTRNASPPRRGRGI</sequence>
<keyword evidence="2" id="KW-0378">Hydrolase</keyword>
<dbReference type="GeneID" id="7988861"/>
<dbReference type="InterPro" id="IPR011545">
    <property type="entry name" value="DEAD/DEAH_box_helicase_dom"/>
</dbReference>
<dbReference type="GO" id="GO:0140097">
    <property type="term" value="F:catalytic activity, acting on DNA"/>
    <property type="evidence" value="ECO:0007669"/>
    <property type="project" value="UniProtKB-ARBA"/>
</dbReference>
<organism evidence="8 9">
    <name type="scientific">Thermococcus gammatolerans (strain DSM 15229 / JCM 11827 / EJ3)</name>
    <dbReference type="NCBI Taxonomy" id="593117"/>
    <lineage>
        <taxon>Archaea</taxon>
        <taxon>Methanobacteriati</taxon>
        <taxon>Methanobacteriota</taxon>
        <taxon>Thermococci</taxon>
        <taxon>Thermococcales</taxon>
        <taxon>Thermococcaceae</taxon>
        <taxon>Thermococcus</taxon>
    </lineage>
</organism>
<evidence type="ECO:0000259" key="6">
    <source>
        <dbReference type="PROSITE" id="PS51192"/>
    </source>
</evidence>
<keyword evidence="9" id="KW-1185">Reference proteome</keyword>
<dbReference type="Pfam" id="PF00271">
    <property type="entry name" value="Helicase_C"/>
    <property type="match status" value="1"/>
</dbReference>
<reference evidence="8 9" key="1">
    <citation type="journal article" date="2007" name="Genome Biol.">
        <title>Genome analysis and genome-wide proteomics of Thermococcus gammatolerans, the most radioresistant organism known amongst the Archaea.</title>
        <authorList>
            <person name="Zivanovic Y."/>
            <person name="Armengaud J."/>
            <person name="Lagorce A."/>
            <person name="Leplat C."/>
            <person name="Guerin P."/>
            <person name="Dutertre M."/>
            <person name="Anthouard V."/>
            <person name="Forterre P."/>
            <person name="Wincker P."/>
            <person name="Confalonieri F."/>
        </authorList>
    </citation>
    <scope>NUCLEOTIDE SEQUENCE [LARGE SCALE GENOMIC DNA]</scope>
    <source>
        <strain evidence="9">DSM 15229 / JCM 11827 / EJ3</strain>
    </source>
</reference>
<feature type="domain" description="Helicase ATP-binding" evidence="6">
    <location>
        <begin position="226"/>
        <end position="399"/>
    </location>
</feature>
<dbReference type="PANTHER" id="PTHR47961:SF1">
    <property type="entry name" value="ATP-DEPENDENT HELICASE MJ1401-RELATED"/>
    <property type="match status" value="1"/>
</dbReference>
<dbReference type="GO" id="GO:0003676">
    <property type="term" value="F:nucleic acid binding"/>
    <property type="evidence" value="ECO:0007669"/>
    <property type="project" value="InterPro"/>
</dbReference>
<feature type="domain" description="Helicase C-terminal" evidence="7">
    <location>
        <begin position="404"/>
        <end position="587"/>
    </location>
</feature>
<dbReference type="eggNOG" id="arCOG00554">
    <property type="taxonomic scope" value="Archaea"/>
</dbReference>
<dbReference type="SMART" id="SM00487">
    <property type="entry name" value="DEXDc"/>
    <property type="match status" value="1"/>
</dbReference>
<keyword evidence="3 8" id="KW-0347">Helicase</keyword>
<dbReference type="STRING" id="593117.TGAM_0647"/>
<dbReference type="InterPro" id="IPR001650">
    <property type="entry name" value="Helicase_C-like"/>
</dbReference>
<dbReference type="Pfam" id="PF00270">
    <property type="entry name" value="DEAD"/>
    <property type="match status" value="1"/>
</dbReference>
<dbReference type="Proteomes" id="UP000001488">
    <property type="component" value="Chromosome"/>
</dbReference>
<evidence type="ECO:0000256" key="2">
    <source>
        <dbReference type="ARBA" id="ARBA00022801"/>
    </source>
</evidence>
<dbReference type="Pfam" id="PF19131">
    <property type="entry name" value="DUF5814"/>
    <property type="match status" value="1"/>
</dbReference>
<dbReference type="SMART" id="SM00490">
    <property type="entry name" value="HELICc"/>
    <property type="match status" value="1"/>
</dbReference>